<evidence type="ECO:0000313" key="3">
    <source>
        <dbReference type="Proteomes" id="UP000077659"/>
    </source>
</evidence>
<reference evidence="2 3" key="1">
    <citation type="submission" date="2016-05" db="EMBL/GenBank/DDBJ databases">
        <title>Pathogenic, phenotypic and molecular characterisation of Xanthomonas nasturtii sp. nov. and Xanthomonas floridensis sp. nov., new species of Xanthomonas associated with watercress production in Florida.</title>
        <authorList>
            <person name="Vicente J.G."/>
            <person name="Rothwell S."/>
            <person name="Holub E.B."/>
            <person name="Studholme D.J."/>
        </authorList>
    </citation>
    <scope>NUCLEOTIDE SEQUENCE [LARGE SCALE GENOMIC DNA]</scope>
    <source>
        <strain evidence="2 3">WHRI 8848</strain>
    </source>
</reference>
<dbReference type="AlphaFoldDB" id="A0A1A9MEA4"/>
<dbReference type="EMBL" id="LXNG01000011">
    <property type="protein sequence ID" value="OAG68166.1"/>
    <property type="molecule type" value="Genomic_DNA"/>
</dbReference>
<dbReference type="Proteomes" id="UP000077659">
    <property type="component" value="Unassembled WGS sequence"/>
</dbReference>
<organism evidence="2 3">
    <name type="scientific">Xanthomonas floridensis</name>
    <dbReference type="NCBI Taxonomy" id="1843580"/>
    <lineage>
        <taxon>Bacteria</taxon>
        <taxon>Pseudomonadati</taxon>
        <taxon>Pseudomonadota</taxon>
        <taxon>Gammaproteobacteria</taxon>
        <taxon>Lysobacterales</taxon>
        <taxon>Lysobacteraceae</taxon>
        <taxon>Xanthomonas</taxon>
    </lineage>
</organism>
<proteinExistence type="predicted"/>
<comment type="caution">
    <text evidence="2">The sequence shown here is derived from an EMBL/GenBank/DDBJ whole genome shotgun (WGS) entry which is preliminary data.</text>
</comment>
<evidence type="ECO:0000313" key="2">
    <source>
        <dbReference type="EMBL" id="OAG68166.1"/>
    </source>
</evidence>
<name>A0A1A9MEA4_9XANT</name>
<gene>
    <name evidence="2" type="ORF">A7D17_14985</name>
</gene>
<feature type="region of interest" description="Disordered" evidence="1">
    <location>
        <begin position="44"/>
        <end position="66"/>
    </location>
</feature>
<protein>
    <submittedName>
        <fullName evidence="2">Uncharacterized protein</fullName>
    </submittedName>
</protein>
<evidence type="ECO:0000256" key="1">
    <source>
        <dbReference type="SAM" id="MobiDB-lite"/>
    </source>
</evidence>
<dbReference type="STRING" id="1843580.A7D17_14985"/>
<accession>A0A1A9MEA4</accession>
<sequence length="66" mass="6678">MLVRNAEVALDGQASGILNWNGTRDRNDLGRACPSQQDAVAGVAASSDAQRSPGCGKAVPAAAANR</sequence>